<comment type="caution">
    <text evidence="2">The sequence shown here is derived from an EMBL/GenBank/DDBJ whole genome shotgun (WGS) entry which is preliminary data.</text>
</comment>
<keyword evidence="1" id="KW-0472">Membrane</keyword>
<dbReference type="AlphaFoldDB" id="A0AAD9XAB4"/>
<accession>A0AAD9XAB4</accession>
<proteinExistence type="predicted"/>
<gene>
    <name evidence="2" type="ORF">Ddye_008410</name>
</gene>
<keyword evidence="1" id="KW-0812">Transmembrane</keyword>
<keyword evidence="3" id="KW-1185">Reference proteome</keyword>
<dbReference type="PANTHER" id="PTHR33116:SF78">
    <property type="entry name" value="OS12G0587133 PROTEIN"/>
    <property type="match status" value="1"/>
</dbReference>
<dbReference type="EMBL" id="JANJYI010000003">
    <property type="protein sequence ID" value="KAK2655358.1"/>
    <property type="molecule type" value="Genomic_DNA"/>
</dbReference>
<feature type="transmembrane region" description="Helical" evidence="1">
    <location>
        <begin position="90"/>
        <end position="114"/>
    </location>
</feature>
<sequence>MKRILRCLMASGLRINFNKSCLVKVSRKEHPEGMWADAFRCTRSTFLITYLVLPLGRNPRKEVFWDPIVNKIQQRVVPWKSSMMSKCGRLVMIKAVLLSLPTYFMSVFSIPSYVVRRIERLIRGFFWDDGIQKKKSYRGLGFVMQK</sequence>
<evidence type="ECO:0000256" key="1">
    <source>
        <dbReference type="SAM" id="Phobius"/>
    </source>
</evidence>
<protein>
    <recommendedName>
        <fullName evidence="4">Reverse transcriptase</fullName>
    </recommendedName>
</protein>
<name>A0AAD9XAB4_9ROSI</name>
<evidence type="ECO:0000313" key="2">
    <source>
        <dbReference type="EMBL" id="KAK2655358.1"/>
    </source>
</evidence>
<organism evidence="2 3">
    <name type="scientific">Dipteronia dyeriana</name>
    <dbReference type="NCBI Taxonomy" id="168575"/>
    <lineage>
        <taxon>Eukaryota</taxon>
        <taxon>Viridiplantae</taxon>
        <taxon>Streptophyta</taxon>
        <taxon>Embryophyta</taxon>
        <taxon>Tracheophyta</taxon>
        <taxon>Spermatophyta</taxon>
        <taxon>Magnoliopsida</taxon>
        <taxon>eudicotyledons</taxon>
        <taxon>Gunneridae</taxon>
        <taxon>Pentapetalae</taxon>
        <taxon>rosids</taxon>
        <taxon>malvids</taxon>
        <taxon>Sapindales</taxon>
        <taxon>Sapindaceae</taxon>
        <taxon>Hippocastanoideae</taxon>
        <taxon>Acereae</taxon>
        <taxon>Dipteronia</taxon>
    </lineage>
</organism>
<dbReference type="Proteomes" id="UP001280121">
    <property type="component" value="Unassembled WGS sequence"/>
</dbReference>
<evidence type="ECO:0008006" key="4">
    <source>
        <dbReference type="Google" id="ProtNLM"/>
    </source>
</evidence>
<dbReference type="PANTHER" id="PTHR33116">
    <property type="entry name" value="REVERSE TRANSCRIPTASE ZINC-BINDING DOMAIN-CONTAINING PROTEIN-RELATED-RELATED"/>
    <property type="match status" value="1"/>
</dbReference>
<evidence type="ECO:0000313" key="3">
    <source>
        <dbReference type="Proteomes" id="UP001280121"/>
    </source>
</evidence>
<keyword evidence="1" id="KW-1133">Transmembrane helix</keyword>
<reference evidence="2" key="1">
    <citation type="journal article" date="2023" name="Plant J.">
        <title>Genome sequences and population genomics provide insights into the demographic history, inbreeding, and mutation load of two 'living fossil' tree species of Dipteronia.</title>
        <authorList>
            <person name="Feng Y."/>
            <person name="Comes H.P."/>
            <person name="Chen J."/>
            <person name="Zhu S."/>
            <person name="Lu R."/>
            <person name="Zhang X."/>
            <person name="Li P."/>
            <person name="Qiu J."/>
            <person name="Olsen K.M."/>
            <person name="Qiu Y."/>
        </authorList>
    </citation>
    <scope>NUCLEOTIDE SEQUENCE</scope>
    <source>
        <strain evidence="2">KIB01</strain>
    </source>
</reference>